<feature type="compositionally biased region" description="Basic residues" evidence="1">
    <location>
        <begin position="202"/>
        <end position="221"/>
    </location>
</feature>
<evidence type="ECO:0000313" key="4">
    <source>
        <dbReference type="EMBL" id="CAG8033770.1"/>
    </source>
</evidence>
<reference evidence="4" key="1">
    <citation type="submission" date="2021-07" db="EMBL/GenBank/DDBJ databases">
        <authorList>
            <person name="Branca A.L. A."/>
        </authorList>
    </citation>
    <scope>NUCLEOTIDE SEQUENCE</scope>
</reference>
<name>A0A9W4HJR2_PENOL</name>
<keyword evidence="2" id="KW-0732">Signal</keyword>
<keyword evidence="5" id="KW-1185">Reference proteome</keyword>
<dbReference type="GO" id="GO:0016150">
    <property type="term" value="F:translation release factor activity, codon nonspecific"/>
    <property type="evidence" value="ECO:0007669"/>
    <property type="project" value="TreeGrafter"/>
</dbReference>
<proteinExistence type="predicted"/>
<feature type="signal peptide" evidence="2">
    <location>
        <begin position="1"/>
        <end position="17"/>
    </location>
</feature>
<dbReference type="PANTHER" id="PTHR11075:SF54">
    <property type="entry name" value="LARGE RIBOSOMAL SUBUNIT PROTEIN ML62"/>
    <property type="match status" value="1"/>
</dbReference>
<dbReference type="GO" id="GO:0070126">
    <property type="term" value="P:mitochondrial translational termination"/>
    <property type="evidence" value="ECO:0007669"/>
    <property type="project" value="TreeGrafter"/>
</dbReference>
<gene>
    <name evidence="4" type="ORF">POLS_LOCUS2782</name>
</gene>
<sequence length="221" mass="25357">MFLLVFFLCVTSTVLYGIARLQHHVLSMHCRSWRIPCVYSLRRFVSRADQDVQIARDWLKTLNAKTVPRHICEVSFSRSSGPGGQNVNKSVQLHLMINSMLIGSRVNSKATLRVPLDALLPMIPRLIHQPLRESRYLADRSQSLVIQADEERKQTNNVESCYDKLLHLLQDSAKAAIPGETSREQRERVHKLQRASNEGRIKAKKQHSDKKNSRRGSKHDD</sequence>
<dbReference type="OrthoDB" id="270639at2759"/>
<dbReference type="EMBL" id="CAJVOS010000016">
    <property type="protein sequence ID" value="CAG8033770.1"/>
    <property type="molecule type" value="Genomic_DNA"/>
</dbReference>
<feature type="chain" id="PRO_5040966612" description="Prokaryotic-type class I peptide chain release factors domain-containing protein" evidence="2">
    <location>
        <begin position="18"/>
        <end position="221"/>
    </location>
</feature>
<dbReference type="GO" id="GO:0005762">
    <property type="term" value="C:mitochondrial large ribosomal subunit"/>
    <property type="evidence" value="ECO:0007669"/>
    <property type="project" value="TreeGrafter"/>
</dbReference>
<feature type="region of interest" description="Disordered" evidence="1">
    <location>
        <begin position="176"/>
        <end position="221"/>
    </location>
</feature>
<accession>A0A9W4HJR2</accession>
<dbReference type="InterPro" id="IPR000352">
    <property type="entry name" value="Pep_chain_release_fac_I"/>
</dbReference>
<dbReference type="GO" id="GO:0004045">
    <property type="term" value="F:peptidyl-tRNA hydrolase activity"/>
    <property type="evidence" value="ECO:0007669"/>
    <property type="project" value="TreeGrafter"/>
</dbReference>
<evidence type="ECO:0000313" key="5">
    <source>
        <dbReference type="Proteomes" id="UP001153618"/>
    </source>
</evidence>
<dbReference type="AlphaFoldDB" id="A0A9W4HJR2"/>
<dbReference type="SUPFAM" id="SSF110916">
    <property type="entry name" value="Peptidyl-tRNA hydrolase domain-like"/>
    <property type="match status" value="1"/>
</dbReference>
<dbReference type="Gene3D" id="3.30.160.20">
    <property type="match status" value="1"/>
</dbReference>
<protein>
    <recommendedName>
        <fullName evidence="3">Prokaryotic-type class I peptide chain release factors domain-containing protein</fullName>
    </recommendedName>
</protein>
<evidence type="ECO:0000259" key="3">
    <source>
        <dbReference type="Pfam" id="PF00472"/>
    </source>
</evidence>
<feature type="domain" description="Prokaryotic-type class I peptide chain release factors" evidence="3">
    <location>
        <begin position="67"/>
        <end position="214"/>
    </location>
</feature>
<dbReference type="Pfam" id="PF00472">
    <property type="entry name" value="RF-1"/>
    <property type="match status" value="1"/>
</dbReference>
<evidence type="ECO:0000256" key="2">
    <source>
        <dbReference type="SAM" id="SignalP"/>
    </source>
</evidence>
<evidence type="ECO:0000256" key="1">
    <source>
        <dbReference type="SAM" id="MobiDB-lite"/>
    </source>
</evidence>
<organism evidence="4 5">
    <name type="scientific">Penicillium olsonii</name>
    <dbReference type="NCBI Taxonomy" id="99116"/>
    <lineage>
        <taxon>Eukaryota</taxon>
        <taxon>Fungi</taxon>
        <taxon>Dikarya</taxon>
        <taxon>Ascomycota</taxon>
        <taxon>Pezizomycotina</taxon>
        <taxon>Eurotiomycetes</taxon>
        <taxon>Eurotiomycetidae</taxon>
        <taxon>Eurotiales</taxon>
        <taxon>Aspergillaceae</taxon>
        <taxon>Penicillium</taxon>
    </lineage>
</organism>
<dbReference type="InterPro" id="IPR052104">
    <property type="entry name" value="Mito_Release_Factor_mL62"/>
</dbReference>
<dbReference type="Proteomes" id="UP001153618">
    <property type="component" value="Unassembled WGS sequence"/>
</dbReference>
<dbReference type="PANTHER" id="PTHR11075">
    <property type="entry name" value="PEPTIDE CHAIN RELEASE FACTOR"/>
    <property type="match status" value="1"/>
</dbReference>
<comment type="caution">
    <text evidence="4">The sequence shown here is derived from an EMBL/GenBank/DDBJ whole genome shotgun (WGS) entry which is preliminary data.</text>
</comment>